<evidence type="ECO:0000313" key="4">
    <source>
        <dbReference type="EMBL" id="GAA1517099.1"/>
    </source>
</evidence>
<name>A0ABN2AGP0_9ACTN</name>
<dbReference type="EMBL" id="BAAAOR010000015">
    <property type="protein sequence ID" value="GAA1517099.1"/>
    <property type="molecule type" value="Genomic_DNA"/>
</dbReference>
<dbReference type="InterPro" id="IPR016161">
    <property type="entry name" value="Ald_DH/histidinol_DH"/>
</dbReference>
<keyword evidence="5" id="KW-1185">Reference proteome</keyword>
<feature type="domain" description="Aldehyde dehydrogenase" evidence="3">
    <location>
        <begin position="11"/>
        <end position="472"/>
    </location>
</feature>
<evidence type="ECO:0000313" key="5">
    <source>
        <dbReference type="Proteomes" id="UP001500842"/>
    </source>
</evidence>
<dbReference type="InterPro" id="IPR016163">
    <property type="entry name" value="Ald_DH_C"/>
</dbReference>
<sequence length="477" mass="49439">MPVPLYVDGAFVEPEDGTYAVVNPATEELVDHAPEASASQVAAATAAAARAQPSWAAMPLAERTSLVAAMAGHLVDRSDELVALVQAETGAVSWLAETQQFRMALSYLSKWTSLEPRDFLQALLPTAGPGHRLTGAVVNRAPAGVVACITPFNFPLLTSCAMIGPALVSGNAVVLKPAPANPLAVLALARAADAVGLPPGVLNIVGGSSARVGVDLVASPDVHMVSFTGSTAVGAQIASVAGRDMKRTLLELGGKGAVLVFEDADLDLAVAGIETTWTRHAGQVCTAPTRVIAHASRYAELLGRLEERAKAQVVGSPSDPTTTVGPLTTGAHRDRVASYVEGAGAEGGRIVAPATPLPDRGYYVAPTLVADADPGMRIVREEVFGPVVAAMSFRHDEEAIALANASSYGLHDYLFSQDTSRMFDLAQQLRTGYVSVNTVARSPEAPFGGFGASGLGRDGGLFSLQAFTEPQSIVWQA</sequence>
<dbReference type="Gene3D" id="3.40.309.10">
    <property type="entry name" value="Aldehyde Dehydrogenase, Chain A, domain 2"/>
    <property type="match status" value="1"/>
</dbReference>
<dbReference type="Pfam" id="PF00171">
    <property type="entry name" value="Aldedh"/>
    <property type="match status" value="1"/>
</dbReference>
<comment type="similarity">
    <text evidence="1">Belongs to the aldehyde dehydrogenase family.</text>
</comment>
<dbReference type="Proteomes" id="UP001500842">
    <property type="component" value="Unassembled WGS sequence"/>
</dbReference>
<dbReference type="SUPFAM" id="SSF53720">
    <property type="entry name" value="ALDH-like"/>
    <property type="match status" value="1"/>
</dbReference>
<dbReference type="PANTHER" id="PTHR42804">
    <property type="entry name" value="ALDEHYDE DEHYDROGENASE"/>
    <property type="match status" value="1"/>
</dbReference>
<accession>A0ABN2AGP0</accession>
<organism evidence="4 5">
    <name type="scientific">Nocardioides humi</name>
    <dbReference type="NCBI Taxonomy" id="449461"/>
    <lineage>
        <taxon>Bacteria</taxon>
        <taxon>Bacillati</taxon>
        <taxon>Actinomycetota</taxon>
        <taxon>Actinomycetes</taxon>
        <taxon>Propionibacteriales</taxon>
        <taxon>Nocardioidaceae</taxon>
        <taxon>Nocardioides</taxon>
    </lineage>
</organism>
<proteinExistence type="inferred from homology"/>
<evidence type="ECO:0000259" key="3">
    <source>
        <dbReference type="Pfam" id="PF00171"/>
    </source>
</evidence>
<keyword evidence="2" id="KW-0560">Oxidoreductase</keyword>
<evidence type="ECO:0000256" key="2">
    <source>
        <dbReference type="ARBA" id="ARBA00023002"/>
    </source>
</evidence>
<dbReference type="InterPro" id="IPR015590">
    <property type="entry name" value="Aldehyde_DH_dom"/>
</dbReference>
<dbReference type="Gene3D" id="3.40.605.10">
    <property type="entry name" value="Aldehyde Dehydrogenase, Chain A, domain 1"/>
    <property type="match status" value="1"/>
</dbReference>
<comment type="caution">
    <text evidence="4">The sequence shown here is derived from an EMBL/GenBank/DDBJ whole genome shotgun (WGS) entry which is preliminary data.</text>
</comment>
<gene>
    <name evidence="4" type="ORF">GCM10009788_21610</name>
</gene>
<dbReference type="RefSeq" id="WP_344112050.1">
    <property type="nucleotide sequence ID" value="NZ_BAAAOR010000015.1"/>
</dbReference>
<dbReference type="PANTHER" id="PTHR42804:SF1">
    <property type="entry name" value="ALDEHYDE DEHYDROGENASE-RELATED"/>
    <property type="match status" value="1"/>
</dbReference>
<evidence type="ECO:0000256" key="1">
    <source>
        <dbReference type="ARBA" id="ARBA00009986"/>
    </source>
</evidence>
<reference evidence="4 5" key="1">
    <citation type="journal article" date="2019" name="Int. J. Syst. Evol. Microbiol.">
        <title>The Global Catalogue of Microorganisms (GCM) 10K type strain sequencing project: providing services to taxonomists for standard genome sequencing and annotation.</title>
        <authorList>
            <consortium name="The Broad Institute Genomics Platform"/>
            <consortium name="The Broad Institute Genome Sequencing Center for Infectious Disease"/>
            <person name="Wu L."/>
            <person name="Ma J."/>
        </authorList>
    </citation>
    <scope>NUCLEOTIDE SEQUENCE [LARGE SCALE GENOMIC DNA]</scope>
    <source>
        <strain evidence="4 5">JCM 14942</strain>
    </source>
</reference>
<dbReference type="InterPro" id="IPR016162">
    <property type="entry name" value="Ald_DH_N"/>
</dbReference>
<protein>
    <submittedName>
        <fullName evidence="4">Aldehyde dehydrogenase family protein</fullName>
    </submittedName>
</protein>